<protein>
    <recommendedName>
        <fullName evidence="5">NnrS protein</fullName>
    </recommendedName>
</protein>
<dbReference type="EMBL" id="FOHS01000002">
    <property type="protein sequence ID" value="SET54253.1"/>
    <property type="molecule type" value="Genomic_DNA"/>
</dbReference>
<feature type="transmembrane region" description="Helical" evidence="2">
    <location>
        <begin position="347"/>
        <end position="371"/>
    </location>
</feature>
<dbReference type="AlphaFoldDB" id="A0A1I0F841"/>
<evidence type="ECO:0000256" key="1">
    <source>
        <dbReference type="SAM" id="MobiDB-lite"/>
    </source>
</evidence>
<feature type="transmembrane region" description="Helical" evidence="2">
    <location>
        <begin position="138"/>
        <end position="160"/>
    </location>
</feature>
<gene>
    <name evidence="3" type="ORF">SAMN04487998_2162</name>
</gene>
<evidence type="ECO:0008006" key="5">
    <source>
        <dbReference type="Google" id="ProtNLM"/>
    </source>
</evidence>
<sequence length="440" mass="48057">MQLLPDSWPPARRWVQVALINLVVAALLGALMRYIFLWEVPGVEYRNIMHAHSHGAMLGWVYLVLFTGYVLLAGPARRVYTYLFWATQLTVVAIFVLFALQGYSASSIAATSLHVLLSYVAVALLWPDLRRRLAGTVALPYLLAGLGSIVLSTLGLWALGIIMSSKPPNMTLFYLAIQFFLHGQLNGWFMFGTLGLVVAYFEKQQLPLNRPRLRQAFILLLCSLLPTYGLAVAWAERHPAIYAVTALGVLLQLLGVVQWLRAVWPALQQLTARLAPLLRGLWAFGIGSLAFKALVHAAVAVPYVAVMSFTVRNFVIGFVHLVTLGATTLTLLALLHGQGLLSLRGRVARLGAWLLLAGFVLTEMLLFLQGLMLWLDWSFIPSYHTVLLLATLLLPAGALLLALRAARAPASTDPGAQPLPQYAAHSPVSANGSADTAANR</sequence>
<feature type="region of interest" description="Disordered" evidence="1">
    <location>
        <begin position="412"/>
        <end position="440"/>
    </location>
</feature>
<feature type="transmembrane region" description="Helical" evidence="2">
    <location>
        <begin position="106"/>
        <end position="126"/>
    </location>
</feature>
<dbReference type="OrthoDB" id="2827525at2"/>
<feature type="transmembrane region" description="Helical" evidence="2">
    <location>
        <begin position="56"/>
        <end position="72"/>
    </location>
</feature>
<feature type="transmembrane region" description="Helical" evidence="2">
    <location>
        <begin position="172"/>
        <end position="201"/>
    </location>
</feature>
<feature type="transmembrane region" description="Helical" evidence="2">
    <location>
        <begin position="79"/>
        <end position="100"/>
    </location>
</feature>
<feature type="compositionally biased region" description="Polar residues" evidence="1">
    <location>
        <begin position="428"/>
        <end position="440"/>
    </location>
</feature>
<keyword evidence="4" id="KW-1185">Reference proteome</keyword>
<dbReference type="Proteomes" id="UP000198697">
    <property type="component" value="Unassembled WGS sequence"/>
</dbReference>
<evidence type="ECO:0000256" key="2">
    <source>
        <dbReference type="SAM" id="Phobius"/>
    </source>
</evidence>
<accession>A0A1I0F841</accession>
<feature type="transmembrane region" description="Helical" evidence="2">
    <location>
        <begin position="383"/>
        <end position="403"/>
    </location>
</feature>
<evidence type="ECO:0000313" key="3">
    <source>
        <dbReference type="EMBL" id="SET54253.1"/>
    </source>
</evidence>
<feature type="transmembrane region" description="Helical" evidence="2">
    <location>
        <begin position="14"/>
        <end position="36"/>
    </location>
</feature>
<feature type="transmembrane region" description="Helical" evidence="2">
    <location>
        <begin position="281"/>
        <end position="305"/>
    </location>
</feature>
<dbReference type="RefSeq" id="WP_143069779.1">
    <property type="nucleotide sequence ID" value="NZ_FOHS01000002.1"/>
</dbReference>
<evidence type="ECO:0000313" key="4">
    <source>
        <dbReference type="Proteomes" id="UP000198697"/>
    </source>
</evidence>
<keyword evidence="2" id="KW-0472">Membrane</keyword>
<keyword evidence="2" id="KW-1133">Transmembrane helix</keyword>
<name>A0A1I0F841_9BACT</name>
<organism evidence="3 4">
    <name type="scientific">Hymenobacter actinosclerus</name>
    <dbReference type="NCBI Taxonomy" id="82805"/>
    <lineage>
        <taxon>Bacteria</taxon>
        <taxon>Pseudomonadati</taxon>
        <taxon>Bacteroidota</taxon>
        <taxon>Cytophagia</taxon>
        <taxon>Cytophagales</taxon>
        <taxon>Hymenobacteraceae</taxon>
        <taxon>Hymenobacter</taxon>
    </lineage>
</organism>
<feature type="transmembrane region" description="Helical" evidence="2">
    <location>
        <begin position="311"/>
        <end position="335"/>
    </location>
</feature>
<dbReference type="STRING" id="82805.SAMN04487998_2162"/>
<feature type="transmembrane region" description="Helical" evidence="2">
    <location>
        <begin position="240"/>
        <end position="260"/>
    </location>
</feature>
<keyword evidence="2" id="KW-0812">Transmembrane</keyword>
<feature type="transmembrane region" description="Helical" evidence="2">
    <location>
        <begin position="213"/>
        <end position="234"/>
    </location>
</feature>
<reference evidence="4" key="1">
    <citation type="submission" date="2016-10" db="EMBL/GenBank/DDBJ databases">
        <authorList>
            <person name="Varghese N."/>
            <person name="Submissions S."/>
        </authorList>
    </citation>
    <scope>NUCLEOTIDE SEQUENCE [LARGE SCALE GENOMIC DNA]</scope>
    <source>
        <strain evidence="4">DSM 15310</strain>
    </source>
</reference>
<proteinExistence type="predicted"/>